<feature type="region of interest" description="Disordered" evidence="8">
    <location>
        <begin position="161"/>
        <end position="295"/>
    </location>
</feature>
<dbReference type="GO" id="GO:0006974">
    <property type="term" value="P:DNA damage response"/>
    <property type="evidence" value="ECO:0007669"/>
    <property type="project" value="UniProtKB-KW"/>
</dbReference>
<proteinExistence type="inferred from homology"/>
<keyword evidence="11" id="KW-1185">Reference proteome</keyword>
<accession>A0A8K0RSQ9</accession>
<evidence type="ECO:0000256" key="8">
    <source>
        <dbReference type="SAM" id="MobiDB-lite"/>
    </source>
</evidence>
<comment type="subcellular location">
    <subcellularLocation>
        <location evidence="1 7">Nucleus</location>
    </subcellularLocation>
</comment>
<evidence type="ECO:0000256" key="6">
    <source>
        <dbReference type="ARBA" id="ARBA00023306"/>
    </source>
</evidence>
<evidence type="ECO:0000256" key="3">
    <source>
        <dbReference type="ARBA" id="ARBA00022763"/>
    </source>
</evidence>
<dbReference type="GO" id="GO:0000076">
    <property type="term" value="P:DNA replication checkpoint signaling"/>
    <property type="evidence" value="ECO:0007669"/>
    <property type="project" value="UniProtKB-UniRule"/>
</dbReference>
<dbReference type="GO" id="GO:0003677">
    <property type="term" value="F:DNA binding"/>
    <property type="evidence" value="ECO:0007669"/>
    <property type="project" value="TreeGrafter"/>
</dbReference>
<dbReference type="GO" id="GO:0031298">
    <property type="term" value="C:replication fork protection complex"/>
    <property type="evidence" value="ECO:0007669"/>
    <property type="project" value="TreeGrafter"/>
</dbReference>
<comment type="similarity">
    <text evidence="2 7">Belongs to the CSM3 family.</text>
</comment>
<evidence type="ECO:0000256" key="7">
    <source>
        <dbReference type="RuleBase" id="RU366049"/>
    </source>
</evidence>
<evidence type="ECO:0000313" key="11">
    <source>
        <dbReference type="Proteomes" id="UP000813427"/>
    </source>
</evidence>
<dbReference type="GO" id="GO:0043111">
    <property type="term" value="P:replication fork arrest"/>
    <property type="evidence" value="ECO:0007669"/>
    <property type="project" value="TreeGrafter"/>
</dbReference>
<comment type="caution">
    <text evidence="10">The sequence shown here is derived from an EMBL/GenBank/DDBJ whole genome shotgun (WGS) entry which is preliminary data.</text>
</comment>
<reference evidence="10" key="1">
    <citation type="journal article" date="2021" name="Nat. Commun.">
        <title>Genetic determinants of endophytism in the Arabidopsis root mycobiome.</title>
        <authorList>
            <person name="Mesny F."/>
            <person name="Miyauchi S."/>
            <person name="Thiergart T."/>
            <person name="Pickel B."/>
            <person name="Atanasova L."/>
            <person name="Karlsson M."/>
            <person name="Huettel B."/>
            <person name="Barry K.W."/>
            <person name="Haridas S."/>
            <person name="Chen C."/>
            <person name="Bauer D."/>
            <person name="Andreopoulos W."/>
            <person name="Pangilinan J."/>
            <person name="LaButti K."/>
            <person name="Riley R."/>
            <person name="Lipzen A."/>
            <person name="Clum A."/>
            <person name="Drula E."/>
            <person name="Henrissat B."/>
            <person name="Kohler A."/>
            <person name="Grigoriev I.V."/>
            <person name="Martin F.M."/>
            <person name="Hacquard S."/>
        </authorList>
    </citation>
    <scope>NUCLEOTIDE SEQUENCE</scope>
    <source>
        <strain evidence="10">MPI-SDFR-AT-0068</strain>
    </source>
</reference>
<dbReference type="Proteomes" id="UP000813427">
    <property type="component" value="Unassembled WGS sequence"/>
</dbReference>
<evidence type="ECO:0000313" key="10">
    <source>
        <dbReference type="EMBL" id="KAH7236360.1"/>
    </source>
</evidence>
<dbReference type="PANTHER" id="PTHR13220:SF11">
    <property type="entry name" value="TIMELESS-INTERACTING PROTEIN"/>
    <property type="match status" value="1"/>
</dbReference>
<evidence type="ECO:0000256" key="1">
    <source>
        <dbReference type="ARBA" id="ARBA00004123"/>
    </source>
</evidence>
<organism evidence="10 11">
    <name type="scientific">Fusarium tricinctum</name>
    <dbReference type="NCBI Taxonomy" id="61284"/>
    <lineage>
        <taxon>Eukaryota</taxon>
        <taxon>Fungi</taxon>
        <taxon>Dikarya</taxon>
        <taxon>Ascomycota</taxon>
        <taxon>Pezizomycotina</taxon>
        <taxon>Sordariomycetes</taxon>
        <taxon>Hypocreomycetidae</taxon>
        <taxon>Hypocreales</taxon>
        <taxon>Nectriaceae</taxon>
        <taxon>Fusarium</taxon>
        <taxon>Fusarium tricinctum species complex</taxon>
    </lineage>
</organism>
<comment type="function">
    <text evidence="7">Plays an important role in the control of DNA replication and the maintenance of replication fork stability.</text>
</comment>
<dbReference type="PANTHER" id="PTHR13220">
    <property type="entry name" value="TIMELESS INTERACTING-RELATED"/>
    <property type="match status" value="1"/>
</dbReference>
<dbReference type="OrthoDB" id="437078at2759"/>
<evidence type="ECO:0000256" key="4">
    <source>
        <dbReference type="ARBA" id="ARBA00022880"/>
    </source>
</evidence>
<feature type="compositionally biased region" description="Acidic residues" evidence="8">
    <location>
        <begin position="187"/>
        <end position="198"/>
    </location>
</feature>
<name>A0A8K0RSQ9_9HYPO</name>
<protein>
    <recommendedName>
        <fullName evidence="7">Chromosome segregation in meiosis protein</fullName>
    </recommendedName>
</protein>
<dbReference type="InterPro" id="IPR012923">
    <property type="entry name" value="Csm3"/>
</dbReference>
<keyword evidence="5 7" id="KW-0539">Nucleus</keyword>
<feature type="region of interest" description="Disordered" evidence="8">
    <location>
        <begin position="1"/>
        <end position="51"/>
    </location>
</feature>
<dbReference type="Pfam" id="PF07962">
    <property type="entry name" value="Swi3"/>
    <property type="match status" value="1"/>
</dbReference>
<dbReference type="EMBL" id="JAGPXF010000007">
    <property type="protein sequence ID" value="KAH7236360.1"/>
    <property type="molecule type" value="Genomic_DNA"/>
</dbReference>
<evidence type="ECO:0000259" key="9">
    <source>
        <dbReference type="Pfam" id="PF07962"/>
    </source>
</evidence>
<sequence length="295" mass="32970">MPGLESDPANGLDNYDVDEVSDDPFASPPPESNSKKRKEPDSGLGIDEEVDVKKRARVPNVKLDEERLLGPKGLPKLRQRARDLKIKGKGHEFSDASRLLSFYQLWLDDLFPKAKFLDALAMVEKAGHKKRVAIARSDYINESKPKDTNADEEVEDDLFGDNIATKPTNDESIRPTIGTARAKTPEQDADVPDDDDLYDATPRHSRPIVPIRNEIPEEDDLEALIAEAEGRDGARKATIQPTQAEPDEDDLDALMAETEIQDYTTKEVEAPKENSKTKDIFDDDEAAMQEMDGLW</sequence>
<keyword evidence="6 7" id="KW-0131">Cell cycle</keyword>
<evidence type="ECO:0000256" key="5">
    <source>
        <dbReference type="ARBA" id="ARBA00023242"/>
    </source>
</evidence>
<keyword evidence="3 7" id="KW-0227">DNA damage</keyword>
<dbReference type="GO" id="GO:0031297">
    <property type="term" value="P:replication fork processing"/>
    <property type="evidence" value="ECO:0007669"/>
    <property type="project" value="UniProtKB-UniRule"/>
</dbReference>
<feature type="domain" description="Chromosome segregation in meiosis protein 3" evidence="9">
    <location>
        <begin position="62"/>
        <end position="143"/>
    </location>
</feature>
<keyword evidence="4" id="KW-0236">DNA replication inhibitor</keyword>
<dbReference type="AlphaFoldDB" id="A0A8K0RSQ9"/>
<gene>
    <name evidence="10" type="ORF">BKA59DRAFT_445824</name>
</gene>
<feature type="compositionally biased region" description="Basic and acidic residues" evidence="8">
    <location>
        <begin position="264"/>
        <end position="280"/>
    </location>
</feature>
<dbReference type="InterPro" id="IPR040038">
    <property type="entry name" value="TIPIN/Csm3/Swi3"/>
</dbReference>
<evidence type="ECO:0000256" key="2">
    <source>
        <dbReference type="ARBA" id="ARBA00006075"/>
    </source>
</evidence>